<proteinExistence type="predicted"/>
<evidence type="ECO:0000259" key="1">
    <source>
        <dbReference type="Pfam" id="PF02036"/>
    </source>
</evidence>
<reference evidence="2 3" key="1">
    <citation type="submission" date="2024-06" db="EMBL/GenBank/DDBJ databases">
        <title>The Natural Products Discovery Center: Release of the First 8490 Sequenced Strains for Exploring Actinobacteria Biosynthetic Diversity.</title>
        <authorList>
            <person name="Kalkreuter E."/>
            <person name="Kautsar S.A."/>
            <person name="Yang D."/>
            <person name="Bader C.D."/>
            <person name="Teijaro C.N."/>
            <person name="Fluegel L."/>
            <person name="Davis C.M."/>
            <person name="Simpson J.R."/>
            <person name="Lauterbach L."/>
            <person name="Steele A.D."/>
            <person name="Gui C."/>
            <person name="Meng S."/>
            <person name="Li G."/>
            <person name="Viehrig K."/>
            <person name="Ye F."/>
            <person name="Su P."/>
            <person name="Kiefer A.F."/>
            <person name="Nichols A."/>
            <person name="Cepeda A.J."/>
            <person name="Yan W."/>
            <person name="Fan B."/>
            <person name="Jiang Y."/>
            <person name="Adhikari A."/>
            <person name="Zheng C.-J."/>
            <person name="Schuster L."/>
            <person name="Cowan T.M."/>
            <person name="Smanski M.J."/>
            <person name="Chevrette M.G."/>
            <person name="De Carvalho L.P.S."/>
            <person name="Shen B."/>
        </authorList>
    </citation>
    <scope>NUCLEOTIDE SEQUENCE [LARGE SCALE GENOMIC DNA]</scope>
    <source>
        <strain evidence="2 3">NPDC006286</strain>
    </source>
</reference>
<dbReference type="Proteomes" id="UP001550348">
    <property type="component" value="Unassembled WGS sequence"/>
</dbReference>
<organism evidence="2 3">
    <name type="scientific">Micromonospora fulviviridis</name>
    <dbReference type="NCBI Taxonomy" id="47860"/>
    <lineage>
        <taxon>Bacteria</taxon>
        <taxon>Bacillati</taxon>
        <taxon>Actinomycetota</taxon>
        <taxon>Actinomycetes</taxon>
        <taxon>Micromonosporales</taxon>
        <taxon>Micromonosporaceae</taxon>
        <taxon>Micromonospora</taxon>
    </lineage>
</organism>
<sequence>MSASAAEYLDREVAGRYPDLPETTAGTLRLDLRDGARTEHWYLTIDHQEVRVDRLADEAELVIRADREVFDRMAAGRLNPAAALLRNDLTAQGNLRLLLTLRRLFPGPPGARHPREVAGERNRVGAG</sequence>
<evidence type="ECO:0000313" key="3">
    <source>
        <dbReference type="Proteomes" id="UP001550348"/>
    </source>
</evidence>
<comment type="caution">
    <text evidence="2">The sequence shown here is derived from an EMBL/GenBank/DDBJ whole genome shotgun (WGS) entry which is preliminary data.</text>
</comment>
<dbReference type="RefSeq" id="WP_355664978.1">
    <property type="nucleotide sequence ID" value="NZ_JBEXRX010000035.1"/>
</dbReference>
<dbReference type="EMBL" id="JBEXRX010000035">
    <property type="protein sequence ID" value="MEU0153127.1"/>
    <property type="molecule type" value="Genomic_DNA"/>
</dbReference>
<dbReference type="SUPFAM" id="SSF55718">
    <property type="entry name" value="SCP-like"/>
    <property type="match status" value="1"/>
</dbReference>
<keyword evidence="3" id="KW-1185">Reference proteome</keyword>
<dbReference type="InterPro" id="IPR036527">
    <property type="entry name" value="SCP2_sterol-bd_dom_sf"/>
</dbReference>
<gene>
    <name evidence="2" type="ORF">ABZ071_14600</name>
</gene>
<dbReference type="InterPro" id="IPR003033">
    <property type="entry name" value="SCP2_sterol-bd_dom"/>
</dbReference>
<name>A0ABV2VK06_9ACTN</name>
<accession>A0ABV2VK06</accession>
<dbReference type="Gene3D" id="3.30.1050.10">
    <property type="entry name" value="SCP2 sterol-binding domain"/>
    <property type="match status" value="1"/>
</dbReference>
<evidence type="ECO:0000313" key="2">
    <source>
        <dbReference type="EMBL" id="MEU0153127.1"/>
    </source>
</evidence>
<dbReference type="Pfam" id="PF02036">
    <property type="entry name" value="SCP2"/>
    <property type="match status" value="1"/>
</dbReference>
<feature type="domain" description="SCP2" evidence="1">
    <location>
        <begin position="20"/>
        <end position="105"/>
    </location>
</feature>
<protein>
    <submittedName>
        <fullName evidence="2">SCP2 sterol-binding domain-containing protein</fullName>
    </submittedName>
</protein>